<accession>X6M670</accession>
<evidence type="ECO:0000313" key="2">
    <source>
        <dbReference type="EMBL" id="ETO09488.1"/>
    </source>
</evidence>
<gene>
    <name evidence="2" type="ORF">RFI_27890</name>
</gene>
<sequence length="190" mass="22031">MKNYFFFKIENMCSPCNVLIFGDICGQWDHAVSIVEKVNERNGPWGKDVKNGKIEIIFDKRKLIPLPCYFIVSSGADFALLDEIYSYVENEKKKQKESQGDDSNNNANEKEKETSADIDEGFELCQNLHYLGRFGMKTLRNNGRELTVSYLSGMYDVTQLNQVRFERTDPFYRSGDIRNGLKKMWCSTEQ</sequence>
<proteinExistence type="predicted"/>
<reference evidence="2 3" key="1">
    <citation type="journal article" date="2013" name="Curr. Biol.">
        <title>The Genome of the Foraminiferan Reticulomyxa filosa.</title>
        <authorList>
            <person name="Glockner G."/>
            <person name="Hulsmann N."/>
            <person name="Schleicher M."/>
            <person name="Noegel A.A."/>
            <person name="Eichinger L."/>
            <person name="Gallinger C."/>
            <person name="Pawlowski J."/>
            <person name="Sierra R."/>
            <person name="Euteneuer U."/>
            <person name="Pillet L."/>
            <person name="Moustafa A."/>
            <person name="Platzer M."/>
            <person name="Groth M."/>
            <person name="Szafranski K."/>
            <person name="Schliwa M."/>
        </authorList>
    </citation>
    <scope>NUCLEOTIDE SEQUENCE [LARGE SCALE GENOMIC DNA]</scope>
</reference>
<name>X6M670_RETFI</name>
<feature type="region of interest" description="Disordered" evidence="1">
    <location>
        <begin position="92"/>
        <end position="115"/>
    </location>
</feature>
<protein>
    <submittedName>
        <fullName evidence="2">Uncharacterized protein</fullName>
    </submittedName>
</protein>
<organism evidence="2 3">
    <name type="scientific">Reticulomyxa filosa</name>
    <dbReference type="NCBI Taxonomy" id="46433"/>
    <lineage>
        <taxon>Eukaryota</taxon>
        <taxon>Sar</taxon>
        <taxon>Rhizaria</taxon>
        <taxon>Retaria</taxon>
        <taxon>Foraminifera</taxon>
        <taxon>Monothalamids</taxon>
        <taxon>Reticulomyxidae</taxon>
        <taxon>Reticulomyxa</taxon>
    </lineage>
</organism>
<evidence type="ECO:0000313" key="3">
    <source>
        <dbReference type="Proteomes" id="UP000023152"/>
    </source>
</evidence>
<dbReference type="EMBL" id="ASPP01024039">
    <property type="protein sequence ID" value="ETO09488.1"/>
    <property type="molecule type" value="Genomic_DNA"/>
</dbReference>
<keyword evidence="3" id="KW-1185">Reference proteome</keyword>
<dbReference type="Proteomes" id="UP000023152">
    <property type="component" value="Unassembled WGS sequence"/>
</dbReference>
<comment type="caution">
    <text evidence="2">The sequence shown here is derived from an EMBL/GenBank/DDBJ whole genome shotgun (WGS) entry which is preliminary data.</text>
</comment>
<dbReference type="AlphaFoldDB" id="X6M670"/>
<feature type="non-terminal residue" evidence="2">
    <location>
        <position position="190"/>
    </location>
</feature>
<evidence type="ECO:0000256" key="1">
    <source>
        <dbReference type="SAM" id="MobiDB-lite"/>
    </source>
</evidence>